<feature type="signal peptide" evidence="1">
    <location>
        <begin position="1"/>
        <end position="22"/>
    </location>
</feature>
<dbReference type="Gene3D" id="3.90.70.10">
    <property type="entry name" value="Cysteine proteinases"/>
    <property type="match status" value="1"/>
</dbReference>
<dbReference type="Proteomes" id="UP000244890">
    <property type="component" value="Chromosome"/>
</dbReference>
<sequence length="199" mass="22860">MKKLLKGITIVAFLFTATFTNAEFIVQSYQTIKNKRVVRQNYEESCGASSLATLLNILDNRNLTELEVLRVMNEKINTDMVSFTELKIALQKLGFVANSYALNREILDKLTNIPLLVKIEDDPRFPHFVVIINHKGNYLQILDPSYGEYISSKKEFYSIWDRDKKGGYALIIAPKKSLNAFDLKFPHSLNFTFSPFSLH</sequence>
<dbReference type="GO" id="GO:0008233">
    <property type="term" value="F:peptidase activity"/>
    <property type="evidence" value="ECO:0007669"/>
    <property type="project" value="InterPro"/>
</dbReference>
<dbReference type="Pfam" id="PF03412">
    <property type="entry name" value="Peptidase_C39"/>
    <property type="match status" value="1"/>
</dbReference>
<feature type="domain" description="Peptidase C39" evidence="2">
    <location>
        <begin position="40"/>
        <end position="167"/>
    </location>
</feature>
<keyword evidence="1" id="KW-0732">Signal</keyword>
<dbReference type="GO" id="GO:0016020">
    <property type="term" value="C:membrane"/>
    <property type="evidence" value="ECO:0007669"/>
    <property type="project" value="InterPro"/>
</dbReference>
<dbReference type="OrthoDB" id="13401at2"/>
<dbReference type="EMBL" id="CP021886">
    <property type="protein sequence ID" value="AWI34472.1"/>
    <property type="molecule type" value="Genomic_DNA"/>
</dbReference>
<evidence type="ECO:0000313" key="3">
    <source>
        <dbReference type="EMBL" id="AWI34472.1"/>
    </source>
</evidence>
<evidence type="ECO:0000259" key="2">
    <source>
        <dbReference type="PROSITE" id="PS50990"/>
    </source>
</evidence>
<dbReference type="InterPro" id="IPR005074">
    <property type="entry name" value="Peptidase_C39"/>
</dbReference>
<proteinExistence type="predicted"/>
<evidence type="ECO:0000313" key="4">
    <source>
        <dbReference type="Proteomes" id="UP000244890"/>
    </source>
</evidence>
<dbReference type="CDD" id="cd02423">
    <property type="entry name" value="Peptidase_C39G"/>
    <property type="match status" value="1"/>
</dbReference>
<gene>
    <name evidence="3" type="ORF">CDV25_06625</name>
</gene>
<protein>
    <submittedName>
        <fullName evidence="3">Peptidase C39</fullName>
    </submittedName>
</protein>
<dbReference type="GO" id="GO:0006508">
    <property type="term" value="P:proteolysis"/>
    <property type="evidence" value="ECO:0007669"/>
    <property type="project" value="InterPro"/>
</dbReference>
<feature type="chain" id="PRO_5016063701" evidence="1">
    <location>
        <begin position="23"/>
        <end position="199"/>
    </location>
</feature>
<accession>A0A2U8FE22</accession>
<name>A0A2U8FE22_9HELI</name>
<reference evidence="3 4" key="1">
    <citation type="submission" date="2017-06" db="EMBL/GenBank/DDBJ databases">
        <title>Complete genome of Helicobacter apodemus.</title>
        <authorList>
            <person name="Cho S."/>
        </authorList>
    </citation>
    <scope>NUCLEOTIDE SEQUENCE [LARGE SCALE GENOMIC DNA]</scope>
    <source>
        <strain evidence="4">SNUVETPUB-15-01</strain>
    </source>
</reference>
<evidence type="ECO:0000256" key="1">
    <source>
        <dbReference type="SAM" id="SignalP"/>
    </source>
</evidence>
<dbReference type="RefSeq" id="WP_108911286.1">
    <property type="nucleotide sequence ID" value="NZ_CP021886.1"/>
</dbReference>
<dbReference type="AlphaFoldDB" id="A0A2U8FE22"/>
<dbReference type="PROSITE" id="PS50990">
    <property type="entry name" value="PEPTIDASE_C39"/>
    <property type="match status" value="1"/>
</dbReference>
<organism evidence="3 4">
    <name type="scientific">Helicobacter apodemus</name>
    <dbReference type="NCBI Taxonomy" id="135569"/>
    <lineage>
        <taxon>Bacteria</taxon>
        <taxon>Pseudomonadati</taxon>
        <taxon>Campylobacterota</taxon>
        <taxon>Epsilonproteobacteria</taxon>
        <taxon>Campylobacterales</taxon>
        <taxon>Helicobacteraceae</taxon>
        <taxon>Helicobacter</taxon>
    </lineage>
</organism>
<dbReference type="GO" id="GO:0005524">
    <property type="term" value="F:ATP binding"/>
    <property type="evidence" value="ECO:0007669"/>
    <property type="project" value="InterPro"/>
</dbReference>
<dbReference type="KEGG" id="had:CDV25_06625"/>